<reference evidence="1" key="1">
    <citation type="journal article" date="2007" name="PLoS ONE">
        <title>The first genome sequence of an elite grapevine cultivar (Pinot noir Vitis vinifera L.): coping with a highly heterozygous genome.</title>
        <authorList>
            <person name="Velasco R."/>
            <person name="Zharkikh A."/>
            <person name="Troggio M."/>
            <person name="Cartwright D.A."/>
            <person name="Cestaro A."/>
            <person name="Pruss D."/>
            <person name="Pindo M."/>
            <person name="FitzGerald L.M."/>
            <person name="Vezzulli S."/>
            <person name="Reid J."/>
            <person name="Malacarne G."/>
            <person name="Iliev D."/>
            <person name="Coppola G."/>
            <person name="Wardell B."/>
            <person name="Micheletti D."/>
            <person name="Macalma T."/>
            <person name="Facci M."/>
            <person name="Mitchell J.T."/>
            <person name="Perazzolli M."/>
            <person name="Eldredge G."/>
            <person name="Gatto P."/>
            <person name="Oyzerski R."/>
            <person name="Moretto M."/>
            <person name="Gutin N."/>
            <person name="Stefanini M."/>
            <person name="Chen Y."/>
            <person name="Segala C."/>
            <person name="Davenport C."/>
            <person name="Dematte L."/>
            <person name="Mraz A."/>
            <person name="Battilana J."/>
            <person name="Stormo K."/>
            <person name="Costa F."/>
            <person name="Tao Q."/>
            <person name="Si-Ammour A."/>
            <person name="Harkins T."/>
            <person name="Lackey A."/>
            <person name="Perbost C."/>
            <person name="Taillon B."/>
            <person name="Stella A."/>
            <person name="Solovyev V."/>
            <person name="Fawcett J.A."/>
            <person name="Sterck L."/>
            <person name="Vandepoele K."/>
            <person name="Grando S.M."/>
            <person name="Toppo S."/>
            <person name="Moser C."/>
            <person name="Lanchbury J."/>
            <person name="Bogden R."/>
            <person name="Skolnick M."/>
            <person name="Sgaramella V."/>
            <person name="Bhatnagar S.K."/>
            <person name="Fontana P."/>
            <person name="Gutin A."/>
            <person name="Van de Peer Y."/>
            <person name="Salamini F."/>
            <person name="Viola R."/>
        </authorList>
    </citation>
    <scope>NUCLEOTIDE SEQUENCE</scope>
</reference>
<proteinExistence type="predicted"/>
<gene>
    <name evidence="1" type="ORF">VITISV_031526</name>
</gene>
<organism evidence="1">
    <name type="scientific">Vitis vinifera</name>
    <name type="common">Grape</name>
    <dbReference type="NCBI Taxonomy" id="29760"/>
    <lineage>
        <taxon>Eukaryota</taxon>
        <taxon>Viridiplantae</taxon>
        <taxon>Streptophyta</taxon>
        <taxon>Embryophyta</taxon>
        <taxon>Tracheophyta</taxon>
        <taxon>Spermatophyta</taxon>
        <taxon>Magnoliopsida</taxon>
        <taxon>eudicotyledons</taxon>
        <taxon>Gunneridae</taxon>
        <taxon>Pentapetalae</taxon>
        <taxon>rosids</taxon>
        <taxon>Vitales</taxon>
        <taxon>Vitaceae</taxon>
        <taxon>Viteae</taxon>
        <taxon>Vitis</taxon>
    </lineage>
</organism>
<sequence>MKEEERSVDYDERKGKIVRKETDERDFKRKNKYQGLNEGKAGKGGVYGRGGRVIASRRGLTVRVPAVEGGMLACNGAVGKRRLRRCFIGFSDTPTPLIVHFSRLLSVGIFKRFHHRKPLGMSRVDLAYWVRVKGSLVCFFEISDMDQQVVIVDQFTAAMASIREALASLRQSAKELTPEGAAWLMDLNGNRFSEPTNVDQLKRIMRLTMDDLMSPDFSDLSHIRCHTGEYSVSCEIYRSSRSCMLIPTCRMHTETRTCSLFYHSPSVKPLLEPSSQTRIFRHLVVVMLLILGDVPYGAFLKTFSQAHIFRYYHDYWVELLQQSISRYKRLTHCDISLSLVIKTDGLQDYVYSRFDHSDSLAKHILRLMESLLYLLKGWRVVAARYTGAYFSPHRFLAVWHSEPPSILGYDFRRSKSYLQFQRSEPSSLLILAFKATISAQFGVRSHYPFPIWHSEPPCLFGLAFRVAPSVRRSEPNRRLSIQSLLGFRVIIITSQFRQSKPSLLSISVQSHPHRILNFGVQSHHRFSVSVIRAITSQYQRSEPSSSHFQFRRSKSSSLLSFDVQSHHFSVRCSEPSSLPSLTFKCRILSLAFRAIIGFQLDIQSHIFSLAFRVVMIYPQFRRSEPSFTVQAFIAIVHIQAYKVIIFP</sequence>
<accession>A5C8G7</accession>
<evidence type="ECO:0000313" key="1">
    <source>
        <dbReference type="EMBL" id="CAN64329.1"/>
    </source>
</evidence>
<dbReference type="AlphaFoldDB" id="A5C8G7"/>
<protein>
    <submittedName>
        <fullName evidence="1">Uncharacterized protein</fullName>
    </submittedName>
</protein>
<dbReference type="EMBL" id="AM485987">
    <property type="protein sequence ID" value="CAN64329.1"/>
    <property type="molecule type" value="Genomic_DNA"/>
</dbReference>
<name>A5C8G7_VITVI</name>